<gene>
    <name evidence="3" type="ORF">RGR602_PC00529</name>
</gene>
<dbReference type="Proteomes" id="UP000031368">
    <property type="component" value="Plasmid pRgalR602c"/>
</dbReference>
<reference evidence="3 4" key="1">
    <citation type="submission" date="2013-11" db="EMBL/GenBank/DDBJ databases">
        <title>Complete genome sequence of Rhizobium gallicum bv. gallicum R602.</title>
        <authorList>
            <person name="Bustos P."/>
            <person name="Santamaria R.I."/>
            <person name="Lozano L."/>
            <person name="Acosta J.L."/>
            <person name="Ormeno-Orrillo E."/>
            <person name="Rogel M.A."/>
            <person name="Romero D."/>
            <person name="Cevallos M.A."/>
            <person name="Martinez-Romero E."/>
            <person name="Gonzalez V."/>
        </authorList>
    </citation>
    <scope>NUCLEOTIDE SEQUENCE [LARGE SCALE GENOMIC DNA]</scope>
    <source>
        <strain evidence="3 4">R602</strain>
        <plasmid evidence="3 4">pRgalR602c</plasmid>
    </source>
</reference>
<sequence length="56" mass="5451">MKNFLIAFAASVGLLAAAGTASAQGSGCTRLQSASSQSQPVPPADQSGSDAQRNAG</sequence>
<dbReference type="KEGG" id="rga:RGR602_PC00529"/>
<geneLocation type="plasmid" evidence="3 4">
    <name>pRgalR602c</name>
</geneLocation>
<name>A0A0B4X987_9HYPH</name>
<protein>
    <submittedName>
        <fullName evidence="3">Uncharacterized protein</fullName>
    </submittedName>
</protein>
<organism evidence="3 4">
    <name type="scientific">Rhizobium gallicum bv. gallicum R602sp</name>
    <dbReference type="NCBI Taxonomy" id="1041138"/>
    <lineage>
        <taxon>Bacteria</taxon>
        <taxon>Pseudomonadati</taxon>
        <taxon>Pseudomonadota</taxon>
        <taxon>Alphaproteobacteria</taxon>
        <taxon>Hyphomicrobiales</taxon>
        <taxon>Rhizobiaceae</taxon>
        <taxon>Rhizobium/Agrobacterium group</taxon>
        <taxon>Rhizobium</taxon>
    </lineage>
</organism>
<feature type="signal peptide" evidence="2">
    <location>
        <begin position="1"/>
        <end position="23"/>
    </location>
</feature>
<accession>A0A0B4X987</accession>
<feature type="chain" id="PRO_5002097461" evidence="2">
    <location>
        <begin position="24"/>
        <end position="56"/>
    </location>
</feature>
<keyword evidence="2" id="KW-0732">Signal</keyword>
<evidence type="ECO:0000313" key="3">
    <source>
        <dbReference type="EMBL" id="AJD44569.1"/>
    </source>
</evidence>
<evidence type="ECO:0000256" key="1">
    <source>
        <dbReference type="SAM" id="MobiDB-lite"/>
    </source>
</evidence>
<keyword evidence="3" id="KW-0614">Plasmid</keyword>
<dbReference type="HOGENOM" id="CLU_3011161_0_0_5"/>
<dbReference type="AlphaFoldDB" id="A0A0B4X987"/>
<feature type="region of interest" description="Disordered" evidence="1">
    <location>
        <begin position="26"/>
        <end position="56"/>
    </location>
</feature>
<feature type="compositionally biased region" description="Low complexity" evidence="1">
    <location>
        <begin position="26"/>
        <end position="47"/>
    </location>
</feature>
<evidence type="ECO:0000256" key="2">
    <source>
        <dbReference type="SAM" id="SignalP"/>
    </source>
</evidence>
<evidence type="ECO:0000313" key="4">
    <source>
        <dbReference type="Proteomes" id="UP000031368"/>
    </source>
</evidence>
<keyword evidence="4" id="KW-1185">Reference proteome</keyword>
<proteinExistence type="predicted"/>
<dbReference type="EMBL" id="CP006880">
    <property type="protein sequence ID" value="AJD44569.1"/>
    <property type="molecule type" value="Genomic_DNA"/>
</dbReference>